<feature type="region of interest" description="Disordered" evidence="2">
    <location>
        <begin position="2016"/>
        <end position="2088"/>
    </location>
</feature>
<feature type="region of interest" description="Disordered" evidence="2">
    <location>
        <begin position="144"/>
        <end position="210"/>
    </location>
</feature>
<feature type="compositionally biased region" description="Low complexity" evidence="2">
    <location>
        <begin position="101"/>
        <end position="126"/>
    </location>
</feature>
<feature type="transmembrane region" description="Helical" evidence="3">
    <location>
        <begin position="1100"/>
        <end position="1122"/>
    </location>
</feature>
<dbReference type="GeneID" id="100742321"/>
<sequence length="2241" mass="250591">MRKAKDDRVKIATHHFRISIEEEGDEENKEAEDAARETDRRFSITIEADSGIVVASQESQAQDLAIDREERSFANDQTVNEILSEEFVERTWNEQEKKAQSFESKSSKNSGDSKGRSSKGSVGQQQILLEKFVDRTLNEQGREVRRFEFKTSKDSDGSDSGPSQEISARESISQKKRIDKFANGENLSDDSQNCGKIEKTQSDNWKSETRFSVASSEIPNENYEISASGSSPRSISADQNFGVLCSKFKYIINESSYENVDLTKKLERGSTSSFLPFETSNPSELKRHRSLSSYETYKSSNLNTSMQRKRSLQDPTGVTLQNLRLLDQPREKAQSVTAAEIQETSQILTHPNIESIKAVPPSAVSPLLIRRYYKVMSAFSNNSSSLENTYPSKMLEDPLQTRQDSIKTSKNDVNCTNSEEGGSLRNTQRRLTLPAINIDLDSGEKSGTANYQNVLSGTSVNPIRRSSIANAAICSSLAPSLASAYPGVPNCLLPTSNGSELSNISSISEQIPERSGVTGLKMKLPFLRLHIPGPQPISGEEEGEEEDPNHHSHHHHHHHHHHHVFPYFHVPTFTFTAPATDGEPGRKFNFGIRRHSQTTLHRTDSMVSLCYRSLASYITDDNLAGLQSFLENKRVLIDDRDENGSTALILAASKGKIHFVRELINHGADVNAEDADNWTALLCAAKEGHTDVCLELLEHGADLEHRDMGGWTALMWATYKGRSPTVMMLLGREADVNAHGNFHISSLLWAAGRGYPDIVKDLIAHGAKVNVGDKYGTTALVWASRKGHVEIVDTLLKAGANVDTAGMYSWTALLVATLGNHLEVVLLLLEHKPNVNALDKDGCTALAIACREGHHEIANALLNAGAYVNIQDRAGDTNLIHAVKGGHRGVVESLLKKYADVDIAGKDKKTATYIAVEKGNISILKLLLNANPDLEIATKDGDTPLLRAVRSRNAEIVQILLDKKAKVSATDKKGDTVLHIAMRARSKAIVEILLRNPKNSQLLYRPNRQGETPYNIDINHPKTILGQIFGARRLNTNEDNENMLGYDLYSSALADILSEPSLSTPITVGLYAKWGSGKSFLLNKLREEMKNFARQWMDPVFQFSVLLFVIVTHVSLLVGITIGLALQSWIVGLACGISLIFFTYTFLILVWYANKRYDWYWPYNFTVALTTKLNSLKLLLQVIFCHPPGGRVHDDITVQPIKFYFTDQTRVGTTAAGENAVVQMVGSLYDSIENEFGSLSTRLYRAFRPKPDKSTTTWKWRHLCCLPYIVIFEFCFCSLLVGISVLTVYLIDISSSEPTIERVTSHIIMITVALILAVSVIANLYTWSRTLQALVFSQRRHLQRSISKLETLKSEGFIQTLRSEVSLMTEMVKCLDSFMAQQSRLVIIVDGLDSCEQDKVLLVLDAIQALFSDNGYPFVVILAIDPHIIAKAVEVNSRRLFTESNIGGHDYLRNMVHLPFYLQNSGLRKVKVAQQTAQHSRKTTWTEAEESVNYTATSTMHHSVSNRRLSTESAIMNSNEKLKPQSRKGSRKLRLSESIASSIGSNLNRLGGAQDLNKMLLTDDYFSDVNPRSMRRLMNVVYVTGRLLKAFQIDFNWYHLASWINITEQWPFRTSWLILHYDMYEDSLDDSMSLKSLYDKIRPQIPVLKEVQPLLEMDRDERKLDIFLTFHRSSLLVSDMKIFLPFTINLDPYIKKKIKEEQQSMEEESGLLGPYKQYSPWTLPSNTHESWSVNKSGLSNRTMKLVKTPSLQGHVPVPSTSWVQPCMQPTFDWQTTPSWQVLPMEPAVKPLSATTTLPSEILEIRLSSLTVNGICDLIDRIDSISPNQAPQYKQVIKENNINGRVLLHCDLQELKKVLKMAFGDWELFRMVIVSLRELEVSSFSTQEEGSRSVRFTVGSEQIQRKGGDHALQNTSIRVPTHVEKDKGTSRTDGPRRDQTKQSIMEKQFQVTLEEQMICGALQTLNEEACEDVLDVPSSAVVPSDSLAGSISMAPQDTDYVILQSNPLLHWVPVNDEPETSDDSSFESTVHLQRTNSQRSITSQLSTRSACSFGRKELRKSGGNSISSRPASLFVSPPPSPRPAFRSKSTDEYYVANNIPMKSAISTPMKKRCSTSTLNDELILSVPVPNSSLEKLSKLKDRLMGTLPVSPAPGESEDESTPLVSELSTPTHSQSDSVFKHDCSEENSSSISSNKSLPRDGERSIDVVDYSDTVSLMVREASQVRFLSRQDAEEWDNPETPV</sequence>
<dbReference type="GO" id="GO:0016301">
    <property type="term" value="F:kinase activity"/>
    <property type="evidence" value="ECO:0007669"/>
    <property type="project" value="UniProtKB-KW"/>
</dbReference>
<feature type="region of interest" description="Disordered" evidence="2">
    <location>
        <begin position="2145"/>
        <end position="2205"/>
    </location>
</feature>
<dbReference type="Pfam" id="PF23307">
    <property type="entry name" value="SAM_KIDINS220"/>
    <property type="match status" value="1"/>
</dbReference>
<evidence type="ECO:0000256" key="3">
    <source>
        <dbReference type="SAM" id="Phobius"/>
    </source>
</evidence>
<feature type="compositionally biased region" description="Polar residues" evidence="2">
    <location>
        <begin position="185"/>
        <end position="194"/>
    </location>
</feature>
<gene>
    <name evidence="7" type="primary">LOC100742321</name>
</gene>
<dbReference type="GO" id="GO:0019887">
    <property type="term" value="F:protein kinase regulator activity"/>
    <property type="evidence" value="ECO:0007669"/>
    <property type="project" value="TreeGrafter"/>
</dbReference>
<feature type="transmembrane region" description="Helical" evidence="3">
    <location>
        <begin position="1303"/>
        <end position="1327"/>
    </location>
</feature>
<dbReference type="InterPro" id="IPR052771">
    <property type="entry name" value="Neurotrophin_sig_adaptor"/>
</dbReference>
<dbReference type="InterPro" id="IPR011646">
    <property type="entry name" value="KAP_P-loop"/>
</dbReference>
<feature type="compositionally biased region" description="Acidic residues" evidence="2">
    <location>
        <begin position="21"/>
        <end position="30"/>
    </location>
</feature>
<dbReference type="InterPro" id="IPR057092">
    <property type="entry name" value="SAM_KIDINS220"/>
</dbReference>
<dbReference type="PROSITE" id="PS50297">
    <property type="entry name" value="ANK_REP_REGION"/>
    <property type="match status" value="5"/>
</dbReference>
<feature type="domain" description="KAP NTPase" evidence="4">
    <location>
        <begin position="1046"/>
        <end position="1587"/>
    </location>
</feature>
<dbReference type="Gene3D" id="1.25.40.20">
    <property type="entry name" value="Ankyrin repeat-containing domain"/>
    <property type="match status" value="3"/>
</dbReference>
<feature type="compositionally biased region" description="Basic and acidic residues" evidence="2">
    <location>
        <begin position="31"/>
        <end position="41"/>
    </location>
</feature>
<feature type="repeat" description="ANK" evidence="1">
    <location>
        <begin position="643"/>
        <end position="675"/>
    </location>
</feature>
<keyword evidence="6" id="KW-1185">Reference proteome</keyword>
<feature type="compositionally biased region" description="Basic and acidic residues" evidence="2">
    <location>
        <begin position="1920"/>
        <end position="1939"/>
    </location>
</feature>
<dbReference type="RefSeq" id="XP_012246387.2">
    <property type="nucleotide sequence ID" value="XM_012390964.3"/>
</dbReference>
<feature type="transmembrane region" description="Helical" evidence="3">
    <location>
        <begin position="1268"/>
        <end position="1291"/>
    </location>
</feature>
<feature type="repeat" description="ANK" evidence="1">
    <location>
        <begin position="940"/>
        <end position="972"/>
    </location>
</feature>
<feature type="compositionally biased region" description="Basic residues" evidence="2">
    <location>
        <begin position="551"/>
        <end position="561"/>
    </location>
</feature>
<feature type="transmembrane region" description="Helical" evidence="3">
    <location>
        <begin position="1129"/>
        <end position="1153"/>
    </location>
</feature>
<dbReference type="Pfam" id="PF00023">
    <property type="entry name" value="Ank"/>
    <property type="match status" value="2"/>
</dbReference>
<feature type="repeat" description="ANK" evidence="1">
    <location>
        <begin position="775"/>
        <end position="807"/>
    </location>
</feature>
<protein>
    <submittedName>
        <fullName evidence="7">Kinase D-interacting substrate of 220 kDa B isoform X1</fullName>
    </submittedName>
</protein>
<dbReference type="OrthoDB" id="6084525at2759"/>
<dbReference type="CTD" id="37433"/>
<feature type="domain" description="Kinase D-interacting substrate of 220 kDa-like SAM" evidence="5">
    <location>
        <begin position="1804"/>
        <end position="1887"/>
    </location>
</feature>
<feature type="repeat" description="ANK" evidence="1">
    <location>
        <begin position="874"/>
        <end position="906"/>
    </location>
</feature>
<feature type="region of interest" description="Disordered" evidence="2">
    <location>
        <begin position="1919"/>
        <end position="1941"/>
    </location>
</feature>
<dbReference type="KEGG" id="bim:100742321"/>
<dbReference type="PANTHER" id="PTHR24116:SF0">
    <property type="entry name" value="KINASE D-INTERACTING SUBSTRATE OF 220 KDA"/>
    <property type="match status" value="1"/>
</dbReference>
<feature type="compositionally biased region" description="Basic and acidic residues" evidence="2">
    <location>
        <begin position="144"/>
        <end position="156"/>
    </location>
</feature>
<dbReference type="InterPro" id="IPR036770">
    <property type="entry name" value="Ankyrin_rpt-contain_sf"/>
</dbReference>
<keyword evidence="1" id="KW-0040">ANK repeat</keyword>
<feature type="compositionally biased region" description="Polar residues" evidence="2">
    <location>
        <begin position="2161"/>
        <end position="2176"/>
    </location>
</feature>
<feature type="region of interest" description="Disordered" evidence="2">
    <location>
        <begin position="93"/>
        <end position="127"/>
    </location>
</feature>
<evidence type="ECO:0000256" key="1">
    <source>
        <dbReference type="PROSITE-ProRule" id="PRU00023"/>
    </source>
</evidence>
<feature type="compositionally biased region" description="Basic and acidic residues" evidence="2">
    <location>
        <begin position="2196"/>
        <end position="2205"/>
    </location>
</feature>
<name>A0A6P3V266_BOMIM</name>
<feature type="repeat" description="ANK" evidence="1">
    <location>
        <begin position="907"/>
        <end position="939"/>
    </location>
</feature>
<dbReference type="PANTHER" id="PTHR24116">
    <property type="entry name" value="KINASE D-INTERACTING SUBSTRATE OF 220 KDA"/>
    <property type="match status" value="1"/>
</dbReference>
<dbReference type="Pfam" id="PF12796">
    <property type="entry name" value="Ank_2"/>
    <property type="match status" value="3"/>
</dbReference>
<feature type="compositionally biased region" description="Low complexity" evidence="2">
    <location>
        <begin position="2185"/>
        <end position="2195"/>
    </location>
</feature>
<keyword evidence="3" id="KW-0472">Membrane</keyword>
<keyword evidence="3" id="KW-1133">Transmembrane helix</keyword>
<dbReference type="SUPFAM" id="SSF47769">
    <property type="entry name" value="SAM/Pointed domain"/>
    <property type="match status" value="1"/>
</dbReference>
<dbReference type="InterPro" id="IPR013761">
    <property type="entry name" value="SAM/pointed_sf"/>
</dbReference>
<feature type="repeat" description="ANK" evidence="1">
    <location>
        <begin position="808"/>
        <end position="840"/>
    </location>
</feature>
<dbReference type="SUPFAM" id="SSF48403">
    <property type="entry name" value="Ankyrin repeat"/>
    <property type="match status" value="1"/>
</dbReference>
<dbReference type="PROSITE" id="PS50088">
    <property type="entry name" value="ANK_REPEAT"/>
    <property type="match status" value="10"/>
</dbReference>
<feature type="repeat" description="ANK" evidence="1">
    <location>
        <begin position="742"/>
        <end position="774"/>
    </location>
</feature>
<dbReference type="InterPro" id="IPR002110">
    <property type="entry name" value="Ankyrin_rpt"/>
</dbReference>
<evidence type="ECO:0000259" key="5">
    <source>
        <dbReference type="Pfam" id="PF23307"/>
    </source>
</evidence>
<feature type="repeat" description="ANK" evidence="1">
    <location>
        <begin position="841"/>
        <end position="873"/>
    </location>
</feature>
<proteinExistence type="predicted"/>
<keyword evidence="7" id="KW-0418">Kinase</keyword>
<feature type="region of interest" description="Disordered" evidence="2">
    <location>
        <begin position="19"/>
        <end position="41"/>
    </location>
</feature>
<feature type="compositionally biased region" description="Polar residues" evidence="2">
    <location>
        <begin position="2025"/>
        <end position="2049"/>
    </location>
</feature>
<dbReference type="Proteomes" id="UP000515180">
    <property type="component" value="Unplaced"/>
</dbReference>
<dbReference type="GO" id="GO:0030165">
    <property type="term" value="F:PDZ domain binding"/>
    <property type="evidence" value="ECO:0007669"/>
    <property type="project" value="TreeGrafter"/>
</dbReference>
<accession>A0A6P3V266</accession>
<keyword evidence="3" id="KW-0812">Transmembrane</keyword>
<organism evidence="6 7">
    <name type="scientific">Bombus impatiens</name>
    <name type="common">Bumblebee</name>
    <dbReference type="NCBI Taxonomy" id="132113"/>
    <lineage>
        <taxon>Eukaryota</taxon>
        <taxon>Metazoa</taxon>
        <taxon>Ecdysozoa</taxon>
        <taxon>Arthropoda</taxon>
        <taxon>Hexapoda</taxon>
        <taxon>Insecta</taxon>
        <taxon>Pterygota</taxon>
        <taxon>Neoptera</taxon>
        <taxon>Endopterygota</taxon>
        <taxon>Hymenoptera</taxon>
        <taxon>Apocrita</taxon>
        <taxon>Aculeata</taxon>
        <taxon>Apoidea</taxon>
        <taxon>Anthophila</taxon>
        <taxon>Apidae</taxon>
        <taxon>Bombus</taxon>
        <taxon>Pyrobombus</taxon>
    </lineage>
</organism>
<reference evidence="7" key="1">
    <citation type="submission" date="2025-08" db="UniProtKB">
        <authorList>
            <consortium name="RefSeq"/>
        </authorList>
    </citation>
    <scope>IDENTIFICATION</scope>
</reference>
<feature type="compositionally biased region" description="Basic and acidic residues" evidence="2">
    <location>
        <begin position="196"/>
        <end position="209"/>
    </location>
</feature>
<keyword evidence="7" id="KW-0808">Transferase</keyword>
<evidence type="ECO:0000313" key="7">
    <source>
        <dbReference type="RefSeq" id="XP_012246387.2"/>
    </source>
</evidence>
<feature type="repeat" description="ANK" evidence="1">
    <location>
        <begin position="676"/>
        <end position="708"/>
    </location>
</feature>
<feature type="repeat" description="ANK" evidence="1">
    <location>
        <begin position="709"/>
        <end position="741"/>
    </location>
</feature>
<evidence type="ECO:0000259" key="4">
    <source>
        <dbReference type="Pfam" id="PF07693"/>
    </source>
</evidence>
<evidence type="ECO:0000256" key="2">
    <source>
        <dbReference type="SAM" id="MobiDB-lite"/>
    </source>
</evidence>
<dbReference type="Pfam" id="PF07693">
    <property type="entry name" value="KAP_NTPase"/>
    <property type="match status" value="1"/>
</dbReference>
<dbReference type="SMART" id="SM00248">
    <property type="entry name" value="ANK"/>
    <property type="match status" value="11"/>
</dbReference>
<evidence type="ECO:0000313" key="6">
    <source>
        <dbReference type="Proteomes" id="UP000515180"/>
    </source>
</evidence>
<feature type="region of interest" description="Disordered" evidence="2">
    <location>
        <begin position="533"/>
        <end position="561"/>
    </location>
</feature>